<feature type="signal peptide" evidence="1">
    <location>
        <begin position="1"/>
        <end position="27"/>
    </location>
</feature>
<organism evidence="3 4">
    <name type="scientific">Symbiodinium natans</name>
    <dbReference type="NCBI Taxonomy" id="878477"/>
    <lineage>
        <taxon>Eukaryota</taxon>
        <taxon>Sar</taxon>
        <taxon>Alveolata</taxon>
        <taxon>Dinophyceae</taxon>
        <taxon>Suessiales</taxon>
        <taxon>Symbiodiniaceae</taxon>
        <taxon>Symbiodinium</taxon>
    </lineage>
</organism>
<sequence>MTRPWRGTHLAFLTCAVLLLSEPQAWRRSSGSHRPLEGCAVLHSPGLPAAKKSWLRTGMFVDAMAGPKTWKPCRVLHVTTDGKVCHVVYTETNNVERNVDVKDRIKATRDTFARYEASRLEESSLVPGVRVTGVVTKLDDFAAFVDIGSETEAFLGYLEANLSDLKVGQEVAGEIAAHRSGRYQLAAEGTFSSEDKALHRLHAWVVDADRFCLHVNVEAPGAVDPVQGVVHANEIRDGYVGDARSERQVGDEVQVRVLEVDVPSKRLVLSMRHDYSNAWKVSTDTVRQVTSLPRRKLFKATVEVETAAGYLVSVDLLGDRDPVRALLPAAWAQPPPPIDSKIRVRVADVDEAAGRILVAAAQSSAGKKKCLRPRRG</sequence>
<comment type="caution">
    <text evidence="3">The sequence shown here is derived from an EMBL/GenBank/DDBJ whole genome shotgun (WGS) entry which is preliminary data.</text>
</comment>
<feature type="domain" description="S1 motif" evidence="2">
    <location>
        <begin position="198"/>
        <end position="272"/>
    </location>
</feature>
<feature type="chain" id="PRO_5032409867" evidence="1">
    <location>
        <begin position="28"/>
        <end position="376"/>
    </location>
</feature>
<dbReference type="InterPro" id="IPR050437">
    <property type="entry name" value="Ribos_protein_bS1-like"/>
</dbReference>
<dbReference type="AlphaFoldDB" id="A0A812Q528"/>
<dbReference type="SUPFAM" id="SSF50249">
    <property type="entry name" value="Nucleic acid-binding proteins"/>
    <property type="match status" value="2"/>
</dbReference>
<evidence type="ECO:0000256" key="1">
    <source>
        <dbReference type="SAM" id="SignalP"/>
    </source>
</evidence>
<keyword evidence="4" id="KW-1185">Reference proteome</keyword>
<dbReference type="Gene3D" id="2.40.50.140">
    <property type="entry name" value="Nucleic acid-binding proteins"/>
    <property type="match status" value="2"/>
</dbReference>
<dbReference type="PANTHER" id="PTHR10724">
    <property type="entry name" value="30S RIBOSOMAL PROTEIN S1"/>
    <property type="match status" value="1"/>
</dbReference>
<dbReference type="InterPro" id="IPR003029">
    <property type="entry name" value="S1_domain"/>
</dbReference>
<dbReference type="CDD" id="cd00164">
    <property type="entry name" value="S1_like"/>
    <property type="match status" value="1"/>
</dbReference>
<keyword evidence="1" id="KW-0732">Signal</keyword>
<dbReference type="PROSITE" id="PS50126">
    <property type="entry name" value="S1"/>
    <property type="match status" value="2"/>
</dbReference>
<name>A0A812Q528_9DINO</name>
<dbReference type="Pfam" id="PF00575">
    <property type="entry name" value="S1"/>
    <property type="match status" value="1"/>
</dbReference>
<dbReference type="GO" id="GO:0006412">
    <property type="term" value="P:translation"/>
    <property type="evidence" value="ECO:0007669"/>
    <property type="project" value="TreeGrafter"/>
</dbReference>
<dbReference type="InterPro" id="IPR012340">
    <property type="entry name" value="NA-bd_OB-fold"/>
</dbReference>
<protein>
    <submittedName>
        <fullName evidence="3">FTSH10 protein</fullName>
    </submittedName>
</protein>
<dbReference type="SMART" id="SM00316">
    <property type="entry name" value="S1"/>
    <property type="match status" value="3"/>
</dbReference>
<evidence type="ECO:0000259" key="2">
    <source>
        <dbReference type="PROSITE" id="PS50126"/>
    </source>
</evidence>
<dbReference type="GO" id="GO:0003729">
    <property type="term" value="F:mRNA binding"/>
    <property type="evidence" value="ECO:0007669"/>
    <property type="project" value="TreeGrafter"/>
</dbReference>
<evidence type="ECO:0000313" key="4">
    <source>
        <dbReference type="Proteomes" id="UP000604046"/>
    </source>
</evidence>
<dbReference type="EMBL" id="CAJNDS010002212">
    <property type="protein sequence ID" value="CAE7375140.1"/>
    <property type="molecule type" value="Genomic_DNA"/>
</dbReference>
<dbReference type="GO" id="GO:0003735">
    <property type="term" value="F:structural constituent of ribosome"/>
    <property type="evidence" value="ECO:0007669"/>
    <property type="project" value="TreeGrafter"/>
</dbReference>
<feature type="domain" description="S1 motif" evidence="2">
    <location>
        <begin position="128"/>
        <end position="188"/>
    </location>
</feature>
<gene>
    <name evidence="3" type="primary">FTSH10</name>
    <name evidence="3" type="ORF">SNAT2548_LOCUS20492</name>
</gene>
<dbReference type="OrthoDB" id="412781at2759"/>
<dbReference type="PANTHER" id="PTHR10724:SF10">
    <property type="entry name" value="S1 RNA-BINDING DOMAIN-CONTAINING PROTEIN 1"/>
    <property type="match status" value="1"/>
</dbReference>
<reference evidence="3" key="1">
    <citation type="submission" date="2021-02" db="EMBL/GenBank/DDBJ databases">
        <authorList>
            <person name="Dougan E. K."/>
            <person name="Rhodes N."/>
            <person name="Thang M."/>
            <person name="Chan C."/>
        </authorList>
    </citation>
    <scope>NUCLEOTIDE SEQUENCE</scope>
</reference>
<dbReference type="Proteomes" id="UP000604046">
    <property type="component" value="Unassembled WGS sequence"/>
</dbReference>
<proteinExistence type="predicted"/>
<evidence type="ECO:0000313" key="3">
    <source>
        <dbReference type="EMBL" id="CAE7375140.1"/>
    </source>
</evidence>
<accession>A0A812Q528</accession>